<evidence type="ECO:0000313" key="2">
    <source>
        <dbReference type="Proteomes" id="UP000735302"/>
    </source>
</evidence>
<gene>
    <name evidence="1" type="ORF">PoB_006976700</name>
</gene>
<sequence>MQQEGIPDLEISILIVVICNPALPNITSIFKRYFPVLQTSHRCKKVKPRNAYGSLSPTPKNLKDALSEPQYRTTRYMAIHHGTQHDIDTYQQHPLPLPQLTKQLLERHQL</sequence>
<dbReference type="AlphaFoldDB" id="A0AAV4DGB1"/>
<evidence type="ECO:0000313" key="1">
    <source>
        <dbReference type="EMBL" id="GFO43262.1"/>
    </source>
</evidence>
<comment type="caution">
    <text evidence="1">The sequence shown here is derived from an EMBL/GenBank/DDBJ whole genome shotgun (WGS) entry which is preliminary data.</text>
</comment>
<name>A0AAV4DGB1_9GAST</name>
<keyword evidence="2" id="KW-1185">Reference proteome</keyword>
<dbReference type="Proteomes" id="UP000735302">
    <property type="component" value="Unassembled WGS sequence"/>
</dbReference>
<dbReference type="EMBL" id="BLXT01007857">
    <property type="protein sequence ID" value="GFO43262.1"/>
    <property type="molecule type" value="Genomic_DNA"/>
</dbReference>
<reference evidence="1 2" key="1">
    <citation type="journal article" date="2021" name="Elife">
        <title>Chloroplast acquisition without the gene transfer in kleptoplastic sea slugs, Plakobranchus ocellatus.</title>
        <authorList>
            <person name="Maeda T."/>
            <person name="Takahashi S."/>
            <person name="Yoshida T."/>
            <person name="Shimamura S."/>
            <person name="Takaki Y."/>
            <person name="Nagai Y."/>
            <person name="Toyoda A."/>
            <person name="Suzuki Y."/>
            <person name="Arimoto A."/>
            <person name="Ishii H."/>
            <person name="Satoh N."/>
            <person name="Nishiyama T."/>
            <person name="Hasebe M."/>
            <person name="Maruyama T."/>
            <person name="Minagawa J."/>
            <person name="Obokata J."/>
            <person name="Shigenobu S."/>
        </authorList>
    </citation>
    <scope>NUCLEOTIDE SEQUENCE [LARGE SCALE GENOMIC DNA]</scope>
</reference>
<organism evidence="1 2">
    <name type="scientific">Plakobranchus ocellatus</name>
    <dbReference type="NCBI Taxonomy" id="259542"/>
    <lineage>
        <taxon>Eukaryota</taxon>
        <taxon>Metazoa</taxon>
        <taxon>Spiralia</taxon>
        <taxon>Lophotrochozoa</taxon>
        <taxon>Mollusca</taxon>
        <taxon>Gastropoda</taxon>
        <taxon>Heterobranchia</taxon>
        <taxon>Euthyneura</taxon>
        <taxon>Panpulmonata</taxon>
        <taxon>Sacoglossa</taxon>
        <taxon>Placobranchoidea</taxon>
        <taxon>Plakobranchidae</taxon>
        <taxon>Plakobranchus</taxon>
    </lineage>
</organism>
<proteinExistence type="predicted"/>
<protein>
    <submittedName>
        <fullName evidence="1">Uncharacterized protein</fullName>
    </submittedName>
</protein>
<accession>A0AAV4DGB1</accession>